<dbReference type="AlphaFoldDB" id="A0A6L2MHH3"/>
<dbReference type="PANTHER" id="PTHR11439">
    <property type="entry name" value="GAG-POL-RELATED RETROTRANSPOSON"/>
    <property type="match status" value="1"/>
</dbReference>
<protein>
    <submittedName>
        <fullName evidence="1">Ribonuclease H-like domain-containing protein</fullName>
    </submittedName>
</protein>
<reference evidence="1" key="1">
    <citation type="journal article" date="2019" name="Sci. Rep.">
        <title>Draft genome of Tanacetum cinerariifolium, the natural source of mosquito coil.</title>
        <authorList>
            <person name="Yamashiro T."/>
            <person name="Shiraishi A."/>
            <person name="Satake H."/>
            <person name="Nakayama K."/>
        </authorList>
    </citation>
    <scope>NUCLEOTIDE SEQUENCE</scope>
</reference>
<dbReference type="CDD" id="cd09272">
    <property type="entry name" value="RNase_HI_RT_Ty1"/>
    <property type="match status" value="1"/>
</dbReference>
<organism evidence="1">
    <name type="scientific">Tanacetum cinerariifolium</name>
    <name type="common">Dalmatian daisy</name>
    <name type="synonym">Chrysanthemum cinerariifolium</name>
    <dbReference type="NCBI Taxonomy" id="118510"/>
    <lineage>
        <taxon>Eukaryota</taxon>
        <taxon>Viridiplantae</taxon>
        <taxon>Streptophyta</taxon>
        <taxon>Embryophyta</taxon>
        <taxon>Tracheophyta</taxon>
        <taxon>Spermatophyta</taxon>
        <taxon>Magnoliopsida</taxon>
        <taxon>eudicotyledons</taxon>
        <taxon>Gunneridae</taxon>
        <taxon>Pentapetalae</taxon>
        <taxon>asterids</taxon>
        <taxon>campanulids</taxon>
        <taxon>Asterales</taxon>
        <taxon>Asteraceae</taxon>
        <taxon>Asteroideae</taxon>
        <taxon>Anthemideae</taxon>
        <taxon>Anthemidinae</taxon>
        <taxon>Tanacetum</taxon>
    </lineage>
</organism>
<dbReference type="PANTHER" id="PTHR11439:SF524">
    <property type="entry name" value="RNA-DIRECTED DNA POLYMERASE, PROTEIN KINASE RLK-PELLE-DLSV FAMILY"/>
    <property type="match status" value="1"/>
</dbReference>
<name>A0A6L2MHH3_TANCI</name>
<dbReference type="EMBL" id="BKCJ010006347">
    <property type="protein sequence ID" value="GEU71665.1"/>
    <property type="molecule type" value="Genomic_DNA"/>
</dbReference>
<proteinExistence type="predicted"/>
<accession>A0A6L2MHH3</accession>
<evidence type="ECO:0000313" key="1">
    <source>
        <dbReference type="EMBL" id="GEU71665.1"/>
    </source>
</evidence>
<gene>
    <name evidence="1" type="ORF">Tci_043643</name>
</gene>
<sequence length="267" mass="30545">MDLLQLIISSLHKQFDMTDLGALNYFLRIFITRDSTCMFLSQKKYSLDLLDRAPMANCNPTRTLVDTESKLGSNGDPISDATLYRSLAGGLQYRTFTRPDISYAVQHVCLHIHHPREPHLAALKRVLRYIRDTLDFRLQLYASTTGSLVAYNDADWAGCPTTRRSTSGYCVFLEDNLLSWSAKWQYNLCRSSDEAEYRGVANRTKHIEIDIHFVRDMVARGQVRILHVPSRYQYADIFIKGLPSALFDEFRTSLSVRPFSAQTARGC</sequence>
<comment type="caution">
    <text evidence="1">The sequence shown here is derived from an EMBL/GenBank/DDBJ whole genome shotgun (WGS) entry which is preliminary data.</text>
</comment>